<dbReference type="RefSeq" id="WP_046218262.1">
    <property type="nucleotide sequence ID" value="NZ_CP011974.1"/>
</dbReference>
<dbReference type="KEGG" id="beo:BEH_01275"/>
<dbReference type="OrthoDB" id="1894615at2"/>
<evidence type="ECO:0000259" key="2">
    <source>
        <dbReference type="PROSITE" id="PS50937"/>
    </source>
</evidence>
<protein>
    <recommendedName>
        <fullName evidence="2">HTH merR-type domain-containing protein</fullName>
    </recommendedName>
</protein>
<dbReference type="GO" id="GO:0003700">
    <property type="term" value="F:DNA-binding transcription factor activity"/>
    <property type="evidence" value="ECO:0007669"/>
    <property type="project" value="InterPro"/>
</dbReference>
<accession>A0A2L1FEQ3</accession>
<dbReference type="SMART" id="SM00422">
    <property type="entry name" value="HTH_MERR"/>
    <property type="match status" value="1"/>
</dbReference>
<dbReference type="PANTHER" id="PTHR30204:SF96">
    <property type="entry name" value="CHROMOSOME-ANCHORING PROTEIN RACA"/>
    <property type="match status" value="1"/>
</dbReference>
<dbReference type="PROSITE" id="PS50937">
    <property type="entry name" value="HTH_MERR_2"/>
    <property type="match status" value="1"/>
</dbReference>
<dbReference type="PANTHER" id="PTHR30204">
    <property type="entry name" value="REDOX-CYCLING DRUG-SENSING TRANSCRIPTIONAL ACTIVATOR SOXR"/>
    <property type="match status" value="1"/>
</dbReference>
<feature type="domain" description="HTH merR-type" evidence="2">
    <location>
        <begin position="5"/>
        <end position="74"/>
    </location>
</feature>
<evidence type="ECO:0000313" key="3">
    <source>
        <dbReference type="EMBL" id="AKO90888.1"/>
    </source>
</evidence>
<keyword evidence="4" id="KW-1185">Reference proteome</keyword>
<dbReference type="CDD" id="cd01106">
    <property type="entry name" value="HTH_TipAL-Mta"/>
    <property type="match status" value="1"/>
</dbReference>
<dbReference type="Proteomes" id="UP000036202">
    <property type="component" value="Chromosome"/>
</dbReference>
<dbReference type="Pfam" id="PF13411">
    <property type="entry name" value="MerR_1"/>
    <property type="match status" value="1"/>
</dbReference>
<evidence type="ECO:0000256" key="1">
    <source>
        <dbReference type="ARBA" id="ARBA00023125"/>
    </source>
</evidence>
<dbReference type="EMBL" id="CP011974">
    <property type="protein sequence ID" value="AKO90888.1"/>
    <property type="molecule type" value="Genomic_DNA"/>
</dbReference>
<dbReference type="GO" id="GO:0003677">
    <property type="term" value="F:DNA binding"/>
    <property type="evidence" value="ECO:0007669"/>
    <property type="project" value="UniProtKB-KW"/>
</dbReference>
<dbReference type="PATRIC" id="fig|135735.6.peg.229"/>
<gene>
    <name evidence="3" type="ORF">BEH_01275</name>
</gene>
<reference evidence="3 4" key="1">
    <citation type="journal article" date="2015" name="PLoS ONE">
        <title>Genome Sequence of Bacillus endophyticus and Analysis of Its Companion Mechanism in the Ketogulonigenium vulgare-Bacillus Strain Consortium.</title>
        <authorList>
            <person name="Jia N."/>
            <person name="Du J."/>
            <person name="Ding M.Z."/>
            <person name="Gao F."/>
            <person name="Yuan Y.J."/>
        </authorList>
    </citation>
    <scope>NUCLEOTIDE SEQUENCE [LARGE SCALE GENOMIC DNA]</scope>
    <source>
        <strain evidence="3 4">Hbe603</strain>
    </source>
</reference>
<sequence>MERQMLTIGELAAKTEVTIRTLRYYDKIALLSPRHYRESGHRLYQDEDVMRLKQIQSLKLIGFSLKEIKNLLDKSSIEQEPLHIAIDSKLAHLKEERDSIEKTISALYHIKTVTSNHQNIDLRLFCFVLYSLLWDEREKHSESELSIQNFTEEERKKLDQQYFTLYTELKYLAEKDISPSSSQARQLYSNMQDLVNRTIIGDKFSPTPLAISNEIFNPFTEKELSFLKSLTKHQKDQS</sequence>
<reference evidence="4" key="2">
    <citation type="submission" date="2015-06" db="EMBL/GenBank/DDBJ databases">
        <title>Genome Sequence of Bacillus endophyticus and Analysis of its Companion Mechanism in the Ketogulonigenium vulgare-Bacillus strain Consortium.</title>
        <authorList>
            <person name="Jia N."/>
            <person name="Du J."/>
            <person name="Ding M.-Z."/>
            <person name="Gao F."/>
            <person name="Yuan Y.-J."/>
        </authorList>
    </citation>
    <scope>NUCLEOTIDE SEQUENCE [LARGE SCALE GENOMIC DNA]</scope>
    <source>
        <strain evidence="4">Hbe603</strain>
    </source>
</reference>
<dbReference type="SUPFAM" id="SSF46955">
    <property type="entry name" value="Putative DNA-binding domain"/>
    <property type="match status" value="1"/>
</dbReference>
<dbReference type="InterPro" id="IPR047057">
    <property type="entry name" value="MerR_fam"/>
</dbReference>
<dbReference type="AlphaFoldDB" id="A0A0H4KRI3"/>
<dbReference type="InterPro" id="IPR000551">
    <property type="entry name" value="MerR-type_HTH_dom"/>
</dbReference>
<dbReference type="InterPro" id="IPR009061">
    <property type="entry name" value="DNA-bd_dom_put_sf"/>
</dbReference>
<dbReference type="Gene3D" id="6.10.250.360">
    <property type="match status" value="1"/>
</dbReference>
<accession>A0A0H4KRI3</accession>
<dbReference type="Gene3D" id="1.10.1660.10">
    <property type="match status" value="1"/>
</dbReference>
<keyword evidence="1" id="KW-0238">DNA-binding</keyword>
<evidence type="ECO:0000313" key="4">
    <source>
        <dbReference type="Proteomes" id="UP000036202"/>
    </source>
</evidence>
<proteinExistence type="predicted"/>
<dbReference type="PRINTS" id="PR00040">
    <property type="entry name" value="HTHMERR"/>
</dbReference>
<name>A0A0H4KRI3_9BACI</name>
<organism evidence="3 4">
    <name type="scientific">Priestia filamentosa</name>
    <dbReference type="NCBI Taxonomy" id="1402861"/>
    <lineage>
        <taxon>Bacteria</taxon>
        <taxon>Bacillati</taxon>
        <taxon>Bacillota</taxon>
        <taxon>Bacilli</taxon>
        <taxon>Bacillales</taxon>
        <taxon>Bacillaceae</taxon>
        <taxon>Priestia</taxon>
    </lineage>
</organism>